<dbReference type="PANTHER" id="PTHR10812">
    <property type="entry name" value="TRANSCRIPTION FACTOR AP-2"/>
    <property type="match status" value="1"/>
</dbReference>
<feature type="region of interest" description="Disordered" evidence="7">
    <location>
        <begin position="141"/>
        <end position="170"/>
    </location>
</feature>
<dbReference type="GO" id="GO:0000981">
    <property type="term" value="F:DNA-binding transcription factor activity, RNA polymerase II-specific"/>
    <property type="evidence" value="ECO:0007669"/>
    <property type="project" value="TreeGrafter"/>
</dbReference>
<comment type="caution">
    <text evidence="9">The sequence shown here is derived from an EMBL/GenBank/DDBJ whole genome shotgun (WGS) entry which is preliminary data.</text>
</comment>
<reference evidence="9" key="1">
    <citation type="submission" date="2020-09" db="EMBL/GenBank/DDBJ databases">
        <authorList>
            <person name="Kikuchi T."/>
        </authorList>
    </citation>
    <scope>NUCLEOTIDE SEQUENCE</scope>
    <source>
        <strain evidence="9">SH1</strain>
    </source>
</reference>
<dbReference type="Pfam" id="PF03299">
    <property type="entry name" value="TF_AP-2"/>
    <property type="match status" value="1"/>
</dbReference>
<dbReference type="GO" id="GO:0000977">
    <property type="term" value="F:RNA polymerase II transcription regulatory region sequence-specific DNA binding"/>
    <property type="evidence" value="ECO:0007669"/>
    <property type="project" value="TreeGrafter"/>
</dbReference>
<comment type="subcellular location">
    <subcellularLocation>
        <location evidence="1">Nucleus</location>
    </subcellularLocation>
</comment>
<evidence type="ECO:0000256" key="7">
    <source>
        <dbReference type="SAM" id="MobiDB-lite"/>
    </source>
</evidence>
<dbReference type="Proteomes" id="UP000783686">
    <property type="component" value="Unassembled WGS sequence"/>
</dbReference>
<gene>
    <name evidence="9" type="ORF">BOKJ2_LOCUS6655</name>
</gene>
<dbReference type="OrthoDB" id="5875239at2759"/>
<evidence type="ECO:0000313" key="10">
    <source>
        <dbReference type="Proteomes" id="UP000614601"/>
    </source>
</evidence>
<feature type="compositionally biased region" description="Low complexity" evidence="7">
    <location>
        <begin position="141"/>
        <end position="158"/>
    </location>
</feature>
<dbReference type="GO" id="GO:0042127">
    <property type="term" value="P:regulation of cell population proliferation"/>
    <property type="evidence" value="ECO:0007669"/>
    <property type="project" value="TreeGrafter"/>
</dbReference>
<feature type="compositionally biased region" description="Polar residues" evidence="7">
    <location>
        <begin position="1"/>
        <end position="22"/>
    </location>
</feature>
<evidence type="ECO:0000259" key="8">
    <source>
        <dbReference type="Pfam" id="PF03299"/>
    </source>
</evidence>
<evidence type="ECO:0000256" key="2">
    <source>
        <dbReference type="ARBA" id="ARBA00007770"/>
    </source>
</evidence>
<dbReference type="PANTHER" id="PTHR10812:SF17">
    <property type="entry name" value="TRANSCRIPTION FACTOR AP-2, ISOFORM D"/>
    <property type="match status" value="1"/>
</dbReference>
<evidence type="ECO:0000256" key="3">
    <source>
        <dbReference type="ARBA" id="ARBA00023015"/>
    </source>
</evidence>
<sequence length="403" mass="45758">MSDPTQQNVESYYNNENASKETPTNRKRKARNDDDEDVKPKITAFNLLNDVGNTSQYSTNSYNNQNWSMNMSDFGNPPSAGYDPSFLFASQSTPKGDYKHYQQQMMPQLMNYDYNMVNTTNNSISSSYNSMLSAYNGMSSSSNMMSSTSSNNLSSSSSVMPEDDADKPQGIEIKPGDQLIKFDEAGGRLGLLNSNLKHMVTVAEMKRRFQKPEEMNLSFAGGYLRKAKNKDGSKIFKNQLAQFGMYIPAGRRRGADPTAFTSLTESEASILVEDFHHLNQSHFPQQPFHEQVLIEFMRPENYQQLMLALAQYPNPQFVAHLIQLCYKISADVLMRDRSVYEHRGMMWPAECQRPLGRQLQNGLDIYNKITHDFGSRACASMFLTLAGGESRDIQFRIPMSYEK</sequence>
<evidence type="ECO:0000313" key="9">
    <source>
        <dbReference type="EMBL" id="CAD5216573.1"/>
    </source>
</evidence>
<keyword evidence="6" id="KW-0539">Nucleus</keyword>
<accession>A0A811KM59</accession>
<feature type="region of interest" description="Disordered" evidence="7">
    <location>
        <begin position="1"/>
        <end position="41"/>
    </location>
</feature>
<name>A0A811KM59_9BILA</name>
<evidence type="ECO:0000256" key="1">
    <source>
        <dbReference type="ARBA" id="ARBA00004123"/>
    </source>
</evidence>
<proteinExistence type="inferred from homology"/>
<dbReference type="EMBL" id="CAJFDH010000003">
    <property type="protein sequence ID" value="CAD5216573.1"/>
    <property type="molecule type" value="Genomic_DNA"/>
</dbReference>
<evidence type="ECO:0000256" key="4">
    <source>
        <dbReference type="ARBA" id="ARBA00023125"/>
    </source>
</evidence>
<dbReference type="Proteomes" id="UP000614601">
    <property type="component" value="Unassembled WGS sequence"/>
</dbReference>
<feature type="domain" description="Transcription factor AP-2 C-terminal" evidence="8">
    <location>
        <begin position="182"/>
        <end position="380"/>
    </location>
</feature>
<comment type="similarity">
    <text evidence="2">Belongs to the AP-2 family.</text>
</comment>
<keyword evidence="10" id="KW-1185">Reference proteome</keyword>
<organism evidence="9 10">
    <name type="scientific">Bursaphelenchus okinawaensis</name>
    <dbReference type="NCBI Taxonomy" id="465554"/>
    <lineage>
        <taxon>Eukaryota</taxon>
        <taxon>Metazoa</taxon>
        <taxon>Ecdysozoa</taxon>
        <taxon>Nematoda</taxon>
        <taxon>Chromadorea</taxon>
        <taxon>Rhabditida</taxon>
        <taxon>Tylenchina</taxon>
        <taxon>Tylenchomorpha</taxon>
        <taxon>Aphelenchoidea</taxon>
        <taxon>Aphelenchoididae</taxon>
        <taxon>Bursaphelenchus</taxon>
    </lineage>
</organism>
<dbReference type="AlphaFoldDB" id="A0A811KM59"/>
<dbReference type="GO" id="GO:0005634">
    <property type="term" value="C:nucleus"/>
    <property type="evidence" value="ECO:0007669"/>
    <property type="project" value="UniProtKB-SubCell"/>
</dbReference>
<dbReference type="InterPro" id="IPR013854">
    <property type="entry name" value="TF_AP2_C"/>
</dbReference>
<keyword evidence="3" id="KW-0805">Transcription regulation</keyword>
<protein>
    <recommendedName>
        <fullName evidence="8">Transcription factor AP-2 C-terminal domain-containing protein</fullName>
    </recommendedName>
</protein>
<evidence type="ECO:0000256" key="5">
    <source>
        <dbReference type="ARBA" id="ARBA00023163"/>
    </source>
</evidence>
<keyword evidence="4" id="KW-0238">DNA-binding</keyword>
<dbReference type="EMBL" id="CAJFCW020000003">
    <property type="protein sequence ID" value="CAG9106198.1"/>
    <property type="molecule type" value="Genomic_DNA"/>
</dbReference>
<evidence type="ECO:0000256" key="6">
    <source>
        <dbReference type="ARBA" id="ARBA00023242"/>
    </source>
</evidence>
<dbReference type="PRINTS" id="PR01748">
    <property type="entry name" value="AP2TNSCPFCT"/>
</dbReference>
<dbReference type="InterPro" id="IPR004979">
    <property type="entry name" value="TF_AP2"/>
</dbReference>
<keyword evidence="5" id="KW-0804">Transcription</keyword>